<dbReference type="GO" id="GO:0016042">
    <property type="term" value="P:lipid catabolic process"/>
    <property type="evidence" value="ECO:0007669"/>
    <property type="project" value="UniProtKB-UniRule"/>
</dbReference>
<evidence type="ECO:0000256" key="1">
    <source>
        <dbReference type="ARBA" id="ARBA00022801"/>
    </source>
</evidence>
<name>A0A8J6JIT0_9FIRM</name>
<dbReference type="Pfam" id="PF01734">
    <property type="entry name" value="Patatin"/>
    <property type="match status" value="1"/>
</dbReference>
<gene>
    <name evidence="6" type="ORF">H8S62_03085</name>
</gene>
<dbReference type="EMBL" id="JACOPQ010000002">
    <property type="protein sequence ID" value="MBC5735999.1"/>
    <property type="molecule type" value="Genomic_DNA"/>
</dbReference>
<dbReference type="AlphaFoldDB" id="A0A8J6JIT0"/>
<protein>
    <submittedName>
        <fullName evidence="6">Patatin family protein</fullName>
    </submittedName>
</protein>
<feature type="domain" description="PNPLA" evidence="5">
    <location>
        <begin position="5"/>
        <end position="174"/>
    </location>
</feature>
<proteinExistence type="predicted"/>
<dbReference type="InterPro" id="IPR016035">
    <property type="entry name" value="Acyl_Trfase/lysoPLipase"/>
</dbReference>
<evidence type="ECO:0000259" key="5">
    <source>
        <dbReference type="PROSITE" id="PS51635"/>
    </source>
</evidence>
<dbReference type="InterPro" id="IPR045943">
    <property type="entry name" value="DUF6363"/>
</dbReference>
<dbReference type="InterPro" id="IPR002641">
    <property type="entry name" value="PNPLA_dom"/>
</dbReference>
<reference evidence="6" key="1">
    <citation type="submission" date="2020-08" db="EMBL/GenBank/DDBJ databases">
        <title>Genome public.</title>
        <authorList>
            <person name="Liu C."/>
            <person name="Sun Q."/>
        </authorList>
    </citation>
    <scope>NUCLEOTIDE SEQUENCE</scope>
    <source>
        <strain evidence="6">NSJ-52</strain>
    </source>
</reference>
<feature type="active site" description="Proton acceptor" evidence="4">
    <location>
        <position position="161"/>
    </location>
</feature>
<keyword evidence="7" id="KW-1185">Reference proteome</keyword>
<feature type="short sequence motif" description="GXSXG" evidence="4">
    <location>
        <begin position="36"/>
        <end position="40"/>
    </location>
</feature>
<comment type="caution">
    <text evidence="6">The sequence shown here is derived from an EMBL/GenBank/DDBJ whole genome shotgun (WGS) entry which is preliminary data.</text>
</comment>
<dbReference type="Pfam" id="PF19890">
    <property type="entry name" value="DUF6363"/>
    <property type="match status" value="1"/>
</dbReference>
<organism evidence="6 7">
    <name type="scientific">Lawsonibacter faecis</name>
    <dbReference type="NCBI Taxonomy" id="2763052"/>
    <lineage>
        <taxon>Bacteria</taxon>
        <taxon>Bacillati</taxon>
        <taxon>Bacillota</taxon>
        <taxon>Clostridia</taxon>
        <taxon>Eubacteriales</taxon>
        <taxon>Oscillospiraceae</taxon>
        <taxon>Lawsonibacter</taxon>
    </lineage>
</organism>
<dbReference type="PROSITE" id="PS51635">
    <property type="entry name" value="PNPLA"/>
    <property type="match status" value="1"/>
</dbReference>
<accession>A0A8J6JIT0</accession>
<dbReference type="InterPro" id="IPR037483">
    <property type="entry name" value="YjjU-like"/>
</dbReference>
<sequence>MKTGLVLEGGAFRTIFSSGACDGLLAGGILPDYCIGVSAGIAYGVSYLSGQSGRNLEILTRFANDKRYMGPRNMAKPGNHHCYFGLEFTYDTIPNQLIPFDYDAFAAYPGEVEAVVTNLDTGAAEYLPVPRYDDNFVLLQATCALPFLFPVYRINNKPYMDGGAADAIPYERAFARGCDRVLVIETRERGYWREPEKLQPLLERWYRKYPNFCDTMRRRADTYNACRARLFQLEREGRVMLISPKNTKGFSRTERDVEKIKALYQDGYDQTVARLDEIRRFFSGQE</sequence>
<keyword evidence="2 4" id="KW-0442">Lipid degradation</keyword>
<evidence type="ECO:0000256" key="4">
    <source>
        <dbReference type="PROSITE-ProRule" id="PRU01161"/>
    </source>
</evidence>
<dbReference type="PANTHER" id="PTHR14226">
    <property type="entry name" value="NEUROPATHY TARGET ESTERASE/SWISS CHEESE D.MELANOGASTER"/>
    <property type="match status" value="1"/>
</dbReference>
<dbReference type="PANTHER" id="PTHR14226:SF25">
    <property type="entry name" value="PHOSPHOESTERASE"/>
    <property type="match status" value="1"/>
</dbReference>
<keyword evidence="3 4" id="KW-0443">Lipid metabolism</keyword>
<dbReference type="GO" id="GO:0016787">
    <property type="term" value="F:hydrolase activity"/>
    <property type="evidence" value="ECO:0007669"/>
    <property type="project" value="UniProtKB-UniRule"/>
</dbReference>
<feature type="short sequence motif" description="DGA/G" evidence="4">
    <location>
        <begin position="161"/>
        <end position="163"/>
    </location>
</feature>
<feature type="active site" description="Nucleophile" evidence="4">
    <location>
        <position position="38"/>
    </location>
</feature>
<keyword evidence="1 4" id="KW-0378">Hydrolase</keyword>
<dbReference type="Gene3D" id="3.40.1090.10">
    <property type="entry name" value="Cytosolic phospholipase A2 catalytic domain"/>
    <property type="match status" value="1"/>
</dbReference>
<dbReference type="Proteomes" id="UP000607645">
    <property type="component" value="Unassembled WGS sequence"/>
</dbReference>
<dbReference type="SUPFAM" id="SSF52151">
    <property type="entry name" value="FabD/lysophospholipase-like"/>
    <property type="match status" value="1"/>
</dbReference>
<dbReference type="InterPro" id="IPR050301">
    <property type="entry name" value="NTE"/>
</dbReference>
<dbReference type="RefSeq" id="WP_186918427.1">
    <property type="nucleotide sequence ID" value="NZ_JACOPQ010000002.1"/>
</dbReference>
<evidence type="ECO:0000313" key="6">
    <source>
        <dbReference type="EMBL" id="MBC5735999.1"/>
    </source>
</evidence>
<evidence type="ECO:0000256" key="2">
    <source>
        <dbReference type="ARBA" id="ARBA00022963"/>
    </source>
</evidence>
<comment type="caution">
    <text evidence="4">Lacks conserved residue(s) required for the propagation of feature annotation.</text>
</comment>
<dbReference type="CDD" id="cd07208">
    <property type="entry name" value="Pat_hypo_Ecoli_yjju_like"/>
    <property type="match status" value="1"/>
</dbReference>
<evidence type="ECO:0000256" key="3">
    <source>
        <dbReference type="ARBA" id="ARBA00023098"/>
    </source>
</evidence>
<evidence type="ECO:0000313" key="7">
    <source>
        <dbReference type="Proteomes" id="UP000607645"/>
    </source>
</evidence>